<dbReference type="PATRIC" id="fig|159743.3.peg.2443"/>
<proteinExistence type="inferred from homology"/>
<comment type="similarity">
    <text evidence="1">Belongs to the LytR/CpsA/Psr (LCP) family.</text>
</comment>
<dbReference type="Proteomes" id="UP000032534">
    <property type="component" value="Unassembled WGS sequence"/>
</dbReference>
<sequence>MRKILKWLGISVTAAVLLVGGYYAYSIYHFTNQISVATGQDSKFKPQAQSQSPTNVQPVEVSLPPEWDGKERVNILLLGGDSRGEDSGRSDSVMVASVDPVTKKATLMSILRDTYVDIPGHGQSRLNAAFSYGGPDLTRQTVSDLLGIPIQYYVYTDFNGFIALVDSVGGIDLDVEKDMYYTSKADKHQFDIDLKKGMQHMDGKTALQYVRFRHDATSDFTRTERQRKFITELGGKIQSTSSLIKLPSILNSISPYIETNLSTTEMLQLASLGFNIDAKTIAKQQIPPNELVRETTVKGAQVLGVDQRKLESFVQNMFEQENKPVTTTTDSAATKTNDTP</sequence>
<feature type="compositionally biased region" description="Low complexity" evidence="2">
    <location>
        <begin position="326"/>
        <end position="340"/>
    </location>
</feature>
<dbReference type="InterPro" id="IPR050922">
    <property type="entry name" value="LytR/CpsA/Psr_CW_biosynth"/>
</dbReference>
<evidence type="ECO:0000256" key="2">
    <source>
        <dbReference type="SAM" id="MobiDB-lite"/>
    </source>
</evidence>
<feature type="domain" description="Cell envelope-related transcriptional attenuator" evidence="4">
    <location>
        <begin position="89"/>
        <end position="238"/>
    </location>
</feature>
<comment type="caution">
    <text evidence="5">The sequence shown here is derived from an EMBL/GenBank/DDBJ whole genome shotgun (WGS) entry which is preliminary data.</text>
</comment>
<dbReference type="PANTHER" id="PTHR33392">
    <property type="entry name" value="POLYISOPRENYL-TEICHOIC ACID--PEPTIDOGLYCAN TEICHOIC ACID TRANSFERASE TAGU"/>
    <property type="match status" value="1"/>
</dbReference>
<keyword evidence="3" id="KW-1133">Transmembrane helix</keyword>
<dbReference type="NCBIfam" id="TIGR00350">
    <property type="entry name" value="lytR_cpsA_psr"/>
    <property type="match status" value="1"/>
</dbReference>
<dbReference type="PANTHER" id="PTHR33392:SF6">
    <property type="entry name" value="POLYISOPRENYL-TEICHOIC ACID--PEPTIDOGLYCAN TEICHOIC ACID TRANSFERASE TAGU"/>
    <property type="match status" value="1"/>
</dbReference>
<evidence type="ECO:0000256" key="3">
    <source>
        <dbReference type="SAM" id="Phobius"/>
    </source>
</evidence>
<evidence type="ECO:0000256" key="1">
    <source>
        <dbReference type="ARBA" id="ARBA00006068"/>
    </source>
</evidence>
<dbReference type="InterPro" id="IPR004474">
    <property type="entry name" value="LytR_CpsA_psr"/>
</dbReference>
<dbReference type="EMBL" id="JTHP01000018">
    <property type="protein sequence ID" value="KJD45525.1"/>
    <property type="molecule type" value="Genomic_DNA"/>
</dbReference>
<keyword evidence="3" id="KW-0812">Transmembrane</keyword>
<organism evidence="5 6">
    <name type="scientific">Paenibacillus terrae</name>
    <dbReference type="NCBI Taxonomy" id="159743"/>
    <lineage>
        <taxon>Bacteria</taxon>
        <taxon>Bacillati</taxon>
        <taxon>Bacillota</taxon>
        <taxon>Bacilli</taxon>
        <taxon>Bacillales</taxon>
        <taxon>Paenibacillaceae</taxon>
        <taxon>Paenibacillus</taxon>
    </lineage>
</organism>
<dbReference type="Pfam" id="PF03816">
    <property type="entry name" value="LytR_cpsA_psr"/>
    <property type="match status" value="1"/>
</dbReference>
<dbReference type="AlphaFoldDB" id="A0A0D7X286"/>
<evidence type="ECO:0000313" key="6">
    <source>
        <dbReference type="Proteomes" id="UP000032534"/>
    </source>
</evidence>
<gene>
    <name evidence="5" type="ORF">QD47_10975</name>
</gene>
<name>A0A0D7X286_9BACL</name>
<keyword evidence="3" id="KW-0472">Membrane</keyword>
<dbReference type="OrthoDB" id="9782542at2"/>
<dbReference type="Gene3D" id="3.40.630.190">
    <property type="entry name" value="LCP protein"/>
    <property type="match status" value="1"/>
</dbReference>
<dbReference type="RefSeq" id="WP_044646170.1">
    <property type="nucleotide sequence ID" value="NZ_JTHP01000018.1"/>
</dbReference>
<feature type="transmembrane region" description="Helical" evidence="3">
    <location>
        <begin position="7"/>
        <end position="25"/>
    </location>
</feature>
<feature type="region of interest" description="Disordered" evidence="2">
    <location>
        <begin position="321"/>
        <end position="340"/>
    </location>
</feature>
<protein>
    <submittedName>
        <fullName evidence="5">Transcriptional regulator</fullName>
    </submittedName>
</protein>
<reference evidence="5 6" key="1">
    <citation type="submission" date="2014-11" db="EMBL/GenBank/DDBJ databases">
        <title>Draft Genome Sequences of Paenibacillus polymyxa NRRL B-30509 and Paenibacillus terrae NRRL B-30644, Strains from a Poultry Environment that Produce Tridecaptin A and Paenicidins.</title>
        <authorList>
            <person name="van Belkum M.J."/>
            <person name="Lohans C.T."/>
            <person name="Vederas J.C."/>
        </authorList>
    </citation>
    <scope>NUCLEOTIDE SEQUENCE [LARGE SCALE GENOMIC DNA]</scope>
    <source>
        <strain evidence="5 6">NRRL B-30644</strain>
    </source>
</reference>
<keyword evidence="6" id="KW-1185">Reference proteome</keyword>
<evidence type="ECO:0000313" key="5">
    <source>
        <dbReference type="EMBL" id="KJD45525.1"/>
    </source>
</evidence>
<evidence type="ECO:0000259" key="4">
    <source>
        <dbReference type="Pfam" id="PF03816"/>
    </source>
</evidence>
<accession>A0A0D7X286</accession>